<organism evidence="12 13">
    <name type="scientific">Candidatus Micrarchaeum acidiphilum ARMAN-2</name>
    <dbReference type="NCBI Taxonomy" id="425595"/>
    <lineage>
        <taxon>Archaea</taxon>
        <taxon>Candidatus Micrarchaeota</taxon>
        <taxon>Candidatus Micrarchaeia</taxon>
        <taxon>Candidatus Micrarchaeales</taxon>
        <taxon>Candidatus Micrarchaeaceae</taxon>
        <taxon>Candidatus Micrarchaeum</taxon>
    </lineage>
</organism>
<evidence type="ECO:0000256" key="6">
    <source>
        <dbReference type="ARBA" id="ARBA00022741"/>
    </source>
</evidence>
<reference evidence="12 13" key="1">
    <citation type="journal article" date="2009" name="Genome Biol.">
        <title>Community-wide analysis of microbial genome sequence signatures.</title>
        <authorList>
            <person name="Dick G.J."/>
            <person name="Andersson A.F."/>
            <person name="Baker B.J."/>
            <person name="Simmons S.L."/>
            <person name="Thomas B.C."/>
            <person name="Yelton A.P."/>
            <person name="Banfield J.F."/>
        </authorList>
    </citation>
    <scope>NUCLEOTIDE SEQUENCE [LARGE SCALE GENOMIC DNA]</scope>
    <source>
        <strain evidence="12">ARMAN-2</strain>
    </source>
</reference>
<dbReference type="EC" id="2.7.11.1" evidence="2"/>
<evidence type="ECO:0000256" key="10">
    <source>
        <dbReference type="ARBA" id="ARBA00048679"/>
    </source>
</evidence>
<dbReference type="NCBIfam" id="TIGR03724">
    <property type="entry name" value="arch_bud32"/>
    <property type="match status" value="1"/>
</dbReference>
<dbReference type="PROSITE" id="PS50011">
    <property type="entry name" value="PROTEIN_KINASE_DOM"/>
    <property type="match status" value="1"/>
</dbReference>
<dbReference type="InterPro" id="IPR018934">
    <property type="entry name" value="RIO_dom"/>
</dbReference>
<evidence type="ECO:0000256" key="4">
    <source>
        <dbReference type="ARBA" id="ARBA00022679"/>
    </source>
</evidence>
<evidence type="ECO:0000259" key="11">
    <source>
        <dbReference type="PROSITE" id="PS50011"/>
    </source>
</evidence>
<keyword evidence="7 12" id="KW-0418">Kinase</keyword>
<evidence type="ECO:0000256" key="3">
    <source>
        <dbReference type="ARBA" id="ARBA00022527"/>
    </source>
</evidence>
<evidence type="ECO:0000256" key="1">
    <source>
        <dbReference type="ARBA" id="ARBA00010630"/>
    </source>
</evidence>
<dbReference type="SUPFAM" id="SSF56112">
    <property type="entry name" value="Protein kinase-like (PK-like)"/>
    <property type="match status" value="1"/>
</dbReference>
<sequence length="208" mass="23219">MAGIKGAAKIAEGSEADIYESRMLGAPAIIKYRRRKPYLISEIEDEIRVQRNKAEALNMNSALAAGVRVPKILLFTAHSIFMAKITGVQMARMAHENKNCKSAAKDSGKMLALLHAHGIAHGDYTPANIIVDDRGRAWVIDFGLSQRTNSEEDKAFDLLLFKRAVSRGCYEAFINSYSENYQAAKKILKRLSDIERRGRYQSRTIAQA</sequence>
<dbReference type="GO" id="GO:0004674">
    <property type="term" value="F:protein serine/threonine kinase activity"/>
    <property type="evidence" value="ECO:0007669"/>
    <property type="project" value="UniProtKB-KW"/>
</dbReference>
<protein>
    <recommendedName>
        <fullName evidence="2">non-specific serine/threonine protein kinase</fullName>
        <ecNumber evidence="2">2.7.11.1</ecNumber>
    </recommendedName>
</protein>
<keyword evidence="6" id="KW-0547">Nucleotide-binding</keyword>
<gene>
    <name evidence="12" type="ORF">UNLARM2_0628</name>
</gene>
<dbReference type="InterPro" id="IPR000719">
    <property type="entry name" value="Prot_kinase_dom"/>
</dbReference>
<dbReference type="InterPro" id="IPR011009">
    <property type="entry name" value="Kinase-like_dom_sf"/>
</dbReference>
<evidence type="ECO:0000256" key="9">
    <source>
        <dbReference type="ARBA" id="ARBA00047899"/>
    </source>
</evidence>
<dbReference type="GO" id="GO:0008033">
    <property type="term" value="P:tRNA processing"/>
    <property type="evidence" value="ECO:0007669"/>
    <property type="project" value="UniProtKB-KW"/>
</dbReference>
<dbReference type="GO" id="GO:0005524">
    <property type="term" value="F:ATP binding"/>
    <property type="evidence" value="ECO:0007669"/>
    <property type="project" value="UniProtKB-KW"/>
</dbReference>
<keyword evidence="3 12" id="KW-0723">Serine/threonine-protein kinase</keyword>
<comment type="similarity">
    <text evidence="1">Belongs to the protein kinase superfamily. BUD32 family.</text>
</comment>
<comment type="catalytic activity">
    <reaction evidence="10">
        <text>L-seryl-[protein] + ATP = O-phospho-L-seryl-[protein] + ADP + H(+)</text>
        <dbReference type="Rhea" id="RHEA:17989"/>
        <dbReference type="Rhea" id="RHEA-COMP:9863"/>
        <dbReference type="Rhea" id="RHEA-COMP:11604"/>
        <dbReference type="ChEBI" id="CHEBI:15378"/>
        <dbReference type="ChEBI" id="CHEBI:29999"/>
        <dbReference type="ChEBI" id="CHEBI:30616"/>
        <dbReference type="ChEBI" id="CHEBI:83421"/>
        <dbReference type="ChEBI" id="CHEBI:456216"/>
        <dbReference type="EC" id="2.7.11.1"/>
    </reaction>
</comment>
<feature type="domain" description="Protein kinase" evidence="11">
    <location>
        <begin position="4"/>
        <end position="208"/>
    </location>
</feature>
<dbReference type="AlphaFoldDB" id="C7DHT8"/>
<dbReference type="PANTHER" id="PTHR12209:SF0">
    <property type="entry name" value="EKC_KEOPS COMPLEX SUBUNIT TP53RK"/>
    <property type="match status" value="1"/>
</dbReference>
<dbReference type="Gene3D" id="3.30.200.20">
    <property type="entry name" value="Phosphorylase Kinase, domain 1"/>
    <property type="match status" value="1"/>
</dbReference>
<evidence type="ECO:0000256" key="7">
    <source>
        <dbReference type="ARBA" id="ARBA00022777"/>
    </source>
</evidence>
<keyword evidence="5" id="KW-0819">tRNA processing</keyword>
<dbReference type="InterPro" id="IPR022495">
    <property type="entry name" value="Bud32"/>
</dbReference>
<accession>C7DHT8</accession>
<evidence type="ECO:0000313" key="13">
    <source>
        <dbReference type="Proteomes" id="UP000332487"/>
    </source>
</evidence>
<evidence type="ECO:0000313" key="12">
    <source>
        <dbReference type="EMBL" id="EET90190.1"/>
    </source>
</evidence>
<evidence type="ECO:0000256" key="2">
    <source>
        <dbReference type="ARBA" id="ARBA00012513"/>
    </source>
</evidence>
<dbReference type="Proteomes" id="UP000332487">
    <property type="component" value="Unassembled WGS sequence"/>
</dbReference>
<dbReference type="Pfam" id="PF01163">
    <property type="entry name" value="RIO1"/>
    <property type="match status" value="1"/>
</dbReference>
<comment type="catalytic activity">
    <reaction evidence="9">
        <text>L-threonyl-[protein] + ATP = O-phospho-L-threonyl-[protein] + ADP + H(+)</text>
        <dbReference type="Rhea" id="RHEA:46608"/>
        <dbReference type="Rhea" id="RHEA-COMP:11060"/>
        <dbReference type="Rhea" id="RHEA-COMP:11605"/>
        <dbReference type="ChEBI" id="CHEBI:15378"/>
        <dbReference type="ChEBI" id="CHEBI:30013"/>
        <dbReference type="ChEBI" id="CHEBI:30616"/>
        <dbReference type="ChEBI" id="CHEBI:61977"/>
        <dbReference type="ChEBI" id="CHEBI:456216"/>
        <dbReference type="EC" id="2.7.11.1"/>
    </reaction>
</comment>
<evidence type="ECO:0000256" key="8">
    <source>
        <dbReference type="ARBA" id="ARBA00022840"/>
    </source>
</evidence>
<dbReference type="Gene3D" id="1.10.510.10">
    <property type="entry name" value="Transferase(Phosphotransferase) domain 1"/>
    <property type="match status" value="1"/>
</dbReference>
<evidence type="ECO:0000256" key="5">
    <source>
        <dbReference type="ARBA" id="ARBA00022694"/>
    </source>
</evidence>
<dbReference type="EMBL" id="GG697240">
    <property type="protein sequence ID" value="EET90190.1"/>
    <property type="molecule type" value="Genomic_DNA"/>
</dbReference>
<keyword evidence="4" id="KW-0808">Transferase</keyword>
<keyword evidence="8" id="KW-0067">ATP-binding</keyword>
<proteinExistence type="inferred from homology"/>
<reference evidence="12 13" key="2">
    <citation type="journal article" date="2010" name="Proc. Natl. Acad. Sci. U.S.A.">
        <title>Enigmatic, ultrasmall, uncultivated Archaea.</title>
        <authorList>
            <person name="Baker B.J."/>
            <person name="Comolli L.R."/>
            <person name="Dick G.J."/>
            <person name="Hauser L.J."/>
            <person name="Hyatt D."/>
            <person name="Dill B.D."/>
            <person name="Land M.L."/>
            <person name="Verberkmoes N.C."/>
            <person name="Hettich R.L."/>
            <person name="Banfield J.F."/>
        </authorList>
    </citation>
    <scope>NUCLEOTIDE SEQUENCE [LARGE SCALE GENOMIC DNA]</scope>
    <source>
        <strain evidence="12">ARMAN-2</strain>
    </source>
</reference>
<dbReference type="GO" id="GO:0005829">
    <property type="term" value="C:cytosol"/>
    <property type="evidence" value="ECO:0007669"/>
    <property type="project" value="TreeGrafter"/>
</dbReference>
<name>C7DHT8_MICA2</name>
<keyword evidence="13" id="KW-1185">Reference proteome</keyword>
<dbReference type="PANTHER" id="PTHR12209">
    <property type="entry name" value="NON-SPECIFIC SERINE/THREONINE PROTEIN KINASE"/>
    <property type="match status" value="1"/>
</dbReference>